<protein>
    <submittedName>
        <fullName evidence="9">Putative ABC transport system permease protein</fullName>
    </submittedName>
</protein>
<dbReference type="AlphaFoldDB" id="A0A7W7V6S9"/>
<dbReference type="InterPro" id="IPR051125">
    <property type="entry name" value="ABC-4/HrtB_transporter"/>
</dbReference>
<keyword evidence="4 6" id="KW-1133">Transmembrane helix</keyword>
<gene>
    <name evidence="9" type="ORF">HNQ58_000063</name>
</gene>
<feature type="domain" description="ABC3 transporter permease C-terminal" evidence="7">
    <location>
        <begin position="294"/>
        <end position="408"/>
    </location>
</feature>
<evidence type="ECO:0000256" key="2">
    <source>
        <dbReference type="ARBA" id="ARBA00022475"/>
    </source>
</evidence>
<evidence type="ECO:0000313" key="10">
    <source>
        <dbReference type="Proteomes" id="UP000519004"/>
    </source>
</evidence>
<proteinExistence type="predicted"/>
<dbReference type="PANTHER" id="PTHR43738">
    <property type="entry name" value="ABC TRANSPORTER, MEMBRANE PROTEIN"/>
    <property type="match status" value="1"/>
</dbReference>
<evidence type="ECO:0000256" key="6">
    <source>
        <dbReference type="SAM" id="Phobius"/>
    </source>
</evidence>
<evidence type="ECO:0000256" key="3">
    <source>
        <dbReference type="ARBA" id="ARBA00022692"/>
    </source>
</evidence>
<dbReference type="RefSeq" id="WP_183946788.1">
    <property type="nucleotide sequence ID" value="NZ_JACHHX010000001.1"/>
</dbReference>
<name>A0A7W7V6S9_9GAMM</name>
<evidence type="ECO:0000259" key="7">
    <source>
        <dbReference type="Pfam" id="PF02687"/>
    </source>
</evidence>
<evidence type="ECO:0000256" key="1">
    <source>
        <dbReference type="ARBA" id="ARBA00004651"/>
    </source>
</evidence>
<sequence>MSELLRLAAASLWNRRFTVLLTVLTVAVSVMLFLGVERLRQDARESFLRTVAGTDLIVGARSHPVQLLLYSVFRLGDATNNLSWTSYEDIAGQPGVAWTVPIALGDSHRGYRVVGTTPGYFEHVKYAGERGIEFAQGRPFAELFDAVLGAEVVRRLGYRLGEQIVLAHGTAAVNPQQHDDRPFTVVGVLAPTGTPIDQGVYVSLQAIEAIHLNWRAGTRIGRAPDPSQLGPERLRPRSITAFYLGLSDRMAVFALQRHINEYRAEPLTAVLPGVALQQLWRLLGTAERALQVTAACVVLAGLLGLLTVLLATLSERRREMAILRSVGAGPRHVLALLLLEALLLATAGALLGLLLLQALVFALAPWLQAQYGIAVAPGWPSAAEWKLLGIVIGAAGVVGLLPALMAYRRSVADGMSIRT</sequence>
<dbReference type="InterPro" id="IPR003838">
    <property type="entry name" value="ABC3_permease_C"/>
</dbReference>
<feature type="transmembrane region" description="Helical" evidence="6">
    <location>
        <begin position="17"/>
        <end position="36"/>
    </location>
</feature>
<keyword evidence="10" id="KW-1185">Reference proteome</keyword>
<organism evidence="9 10">
    <name type="scientific">Rehaibacterium terrae</name>
    <dbReference type="NCBI Taxonomy" id="1341696"/>
    <lineage>
        <taxon>Bacteria</taxon>
        <taxon>Pseudomonadati</taxon>
        <taxon>Pseudomonadota</taxon>
        <taxon>Gammaproteobacteria</taxon>
        <taxon>Lysobacterales</taxon>
        <taxon>Lysobacteraceae</taxon>
        <taxon>Rehaibacterium</taxon>
    </lineage>
</organism>
<dbReference type="Pfam" id="PF12704">
    <property type="entry name" value="MacB_PCD"/>
    <property type="match status" value="1"/>
</dbReference>
<evidence type="ECO:0000259" key="8">
    <source>
        <dbReference type="Pfam" id="PF12704"/>
    </source>
</evidence>
<evidence type="ECO:0000256" key="5">
    <source>
        <dbReference type="ARBA" id="ARBA00023136"/>
    </source>
</evidence>
<keyword evidence="2" id="KW-1003">Cell membrane</keyword>
<feature type="transmembrane region" description="Helical" evidence="6">
    <location>
        <begin position="387"/>
        <end position="407"/>
    </location>
</feature>
<evidence type="ECO:0000313" key="9">
    <source>
        <dbReference type="EMBL" id="MBB5014192.1"/>
    </source>
</evidence>
<dbReference type="PANTHER" id="PTHR43738:SF2">
    <property type="entry name" value="ABC TRANSPORTER PERMEASE"/>
    <property type="match status" value="1"/>
</dbReference>
<comment type="caution">
    <text evidence="9">The sequence shown here is derived from an EMBL/GenBank/DDBJ whole genome shotgun (WGS) entry which is preliminary data.</text>
</comment>
<dbReference type="Proteomes" id="UP000519004">
    <property type="component" value="Unassembled WGS sequence"/>
</dbReference>
<accession>A0A7W7V6S9</accession>
<evidence type="ECO:0000256" key="4">
    <source>
        <dbReference type="ARBA" id="ARBA00022989"/>
    </source>
</evidence>
<feature type="transmembrane region" description="Helical" evidence="6">
    <location>
        <begin position="334"/>
        <end position="367"/>
    </location>
</feature>
<keyword evidence="3 6" id="KW-0812">Transmembrane</keyword>
<dbReference type="GO" id="GO:0005886">
    <property type="term" value="C:plasma membrane"/>
    <property type="evidence" value="ECO:0007669"/>
    <property type="project" value="UniProtKB-SubCell"/>
</dbReference>
<feature type="domain" description="MacB-like periplasmic core" evidence="8">
    <location>
        <begin position="20"/>
        <end position="210"/>
    </location>
</feature>
<dbReference type="EMBL" id="JACHHX010000001">
    <property type="protein sequence ID" value="MBB5014192.1"/>
    <property type="molecule type" value="Genomic_DNA"/>
</dbReference>
<dbReference type="InterPro" id="IPR025857">
    <property type="entry name" value="MacB_PCD"/>
</dbReference>
<reference evidence="9 10" key="1">
    <citation type="submission" date="2020-08" db="EMBL/GenBank/DDBJ databases">
        <title>Genomic Encyclopedia of Type Strains, Phase IV (KMG-IV): sequencing the most valuable type-strain genomes for metagenomic binning, comparative biology and taxonomic classification.</title>
        <authorList>
            <person name="Goeker M."/>
        </authorList>
    </citation>
    <scope>NUCLEOTIDE SEQUENCE [LARGE SCALE GENOMIC DNA]</scope>
    <source>
        <strain evidence="9 10">DSM 25897</strain>
    </source>
</reference>
<keyword evidence="5 6" id="KW-0472">Membrane</keyword>
<feature type="transmembrane region" description="Helical" evidence="6">
    <location>
        <begin position="289"/>
        <end position="313"/>
    </location>
</feature>
<dbReference type="Pfam" id="PF02687">
    <property type="entry name" value="FtsX"/>
    <property type="match status" value="1"/>
</dbReference>
<comment type="subcellular location">
    <subcellularLocation>
        <location evidence="1">Cell membrane</location>
        <topology evidence="1">Multi-pass membrane protein</topology>
    </subcellularLocation>
</comment>